<dbReference type="InterPro" id="IPR018378">
    <property type="entry name" value="C-type_lectin_CS"/>
</dbReference>
<dbReference type="AlphaFoldDB" id="A0A2C9L824"/>
<evidence type="ECO:0000256" key="2">
    <source>
        <dbReference type="SAM" id="SignalP"/>
    </source>
</evidence>
<reference evidence="4" key="1">
    <citation type="submission" date="2020-05" db="UniProtKB">
        <authorList>
            <consortium name="EnsemblMetazoa"/>
        </authorList>
    </citation>
    <scope>IDENTIFICATION</scope>
    <source>
        <strain evidence="4">BB02</strain>
    </source>
</reference>
<dbReference type="Proteomes" id="UP000076420">
    <property type="component" value="Unassembled WGS sequence"/>
</dbReference>
<evidence type="ECO:0000259" key="3">
    <source>
        <dbReference type="PROSITE" id="PS50041"/>
    </source>
</evidence>
<evidence type="ECO:0000256" key="1">
    <source>
        <dbReference type="ARBA" id="ARBA00023157"/>
    </source>
</evidence>
<gene>
    <name evidence="4" type="primary">106067217</name>
</gene>
<dbReference type="PANTHER" id="PTHR22801:SF63">
    <property type="entry name" value="C-TYPE LECTIN DOMAIN-CONTAINING PROTEIN"/>
    <property type="match status" value="1"/>
</dbReference>
<proteinExistence type="predicted"/>
<sequence length="175" mass="19553">MISFAFSVLVGLIVFGLCAQSNSTARSQTVDLYQIQRKKCIAYPGFSLKSYGSTLACVWQSATRLNFTMARSDCEAKGASLCTVNTVDKLQIARSLPGTFLVGLNDNETEQIFVFDVDNTVLDENLKKQLFATGQPDDENEDEDCAVYYDYFNSLNDISCSRDEIYVCEQFCFVP</sequence>
<dbReference type="InterPro" id="IPR016187">
    <property type="entry name" value="CTDL_fold"/>
</dbReference>
<dbReference type="KEGG" id="bgt:106067217"/>
<organism evidence="4 5">
    <name type="scientific">Biomphalaria glabrata</name>
    <name type="common">Bloodfluke planorb</name>
    <name type="synonym">Freshwater snail</name>
    <dbReference type="NCBI Taxonomy" id="6526"/>
    <lineage>
        <taxon>Eukaryota</taxon>
        <taxon>Metazoa</taxon>
        <taxon>Spiralia</taxon>
        <taxon>Lophotrochozoa</taxon>
        <taxon>Mollusca</taxon>
        <taxon>Gastropoda</taxon>
        <taxon>Heterobranchia</taxon>
        <taxon>Euthyneura</taxon>
        <taxon>Panpulmonata</taxon>
        <taxon>Hygrophila</taxon>
        <taxon>Lymnaeoidea</taxon>
        <taxon>Planorbidae</taxon>
        <taxon>Biomphalaria</taxon>
    </lineage>
</organism>
<protein>
    <recommendedName>
        <fullName evidence="3">C-type lectin domain-containing protein</fullName>
    </recommendedName>
</protein>
<dbReference type="SMART" id="SM00034">
    <property type="entry name" value="CLECT"/>
    <property type="match status" value="1"/>
</dbReference>
<dbReference type="InterPro" id="IPR050801">
    <property type="entry name" value="Ca-Dep_Lectins_ImmuneDev"/>
</dbReference>
<dbReference type="PROSITE" id="PS00615">
    <property type="entry name" value="C_TYPE_LECTIN_1"/>
    <property type="match status" value="1"/>
</dbReference>
<keyword evidence="2" id="KW-0732">Signal</keyword>
<feature type="domain" description="C-type lectin" evidence="3">
    <location>
        <begin position="57"/>
        <end position="169"/>
    </location>
</feature>
<dbReference type="PANTHER" id="PTHR22801">
    <property type="entry name" value="LITHOSTATHINE"/>
    <property type="match status" value="1"/>
</dbReference>
<evidence type="ECO:0000313" key="5">
    <source>
        <dbReference type="Proteomes" id="UP000076420"/>
    </source>
</evidence>
<name>A0A2C9L824_BIOGL</name>
<dbReference type="PROSITE" id="PS50041">
    <property type="entry name" value="C_TYPE_LECTIN_2"/>
    <property type="match status" value="1"/>
</dbReference>
<evidence type="ECO:0000313" key="4">
    <source>
        <dbReference type="EnsemblMetazoa" id="BGLB028144-PA"/>
    </source>
</evidence>
<dbReference type="InterPro" id="IPR001304">
    <property type="entry name" value="C-type_lectin-like"/>
</dbReference>
<feature type="chain" id="PRO_5012497046" description="C-type lectin domain-containing protein" evidence="2">
    <location>
        <begin position="20"/>
        <end position="175"/>
    </location>
</feature>
<dbReference type="SUPFAM" id="SSF56436">
    <property type="entry name" value="C-type lectin-like"/>
    <property type="match status" value="1"/>
</dbReference>
<feature type="signal peptide" evidence="2">
    <location>
        <begin position="1"/>
        <end position="19"/>
    </location>
</feature>
<dbReference type="Pfam" id="PF00059">
    <property type="entry name" value="Lectin_C"/>
    <property type="match status" value="1"/>
</dbReference>
<dbReference type="VEuPathDB" id="VectorBase:BGLAX_046957"/>
<dbReference type="EnsemblMetazoa" id="BGLB028144-RA">
    <property type="protein sequence ID" value="BGLB028144-PA"/>
    <property type="gene ID" value="BGLB028144"/>
</dbReference>
<dbReference type="Gene3D" id="3.10.100.10">
    <property type="entry name" value="Mannose-Binding Protein A, subunit A"/>
    <property type="match status" value="1"/>
</dbReference>
<accession>A0A2C9L824</accession>
<dbReference type="InterPro" id="IPR016186">
    <property type="entry name" value="C-type_lectin-like/link_sf"/>
</dbReference>
<dbReference type="VEuPathDB" id="VectorBase:BGLB028144"/>
<keyword evidence="1" id="KW-1015">Disulfide bond</keyword>